<dbReference type="EMBL" id="CAJEWN010000482">
    <property type="protein sequence ID" value="CAD2183860.1"/>
    <property type="molecule type" value="Genomic_DNA"/>
</dbReference>
<protein>
    <submittedName>
        <fullName evidence="2">Uncharacterized protein</fullName>
    </submittedName>
</protein>
<sequence>MATTKLFYSNYLKDLILLIFVFQIICFKCPIYLAKIYLSKIILKSKNVGDILFI</sequence>
<gene>
    <name evidence="2" type="ORF">MENT_LOCUS36180</name>
</gene>
<feature type="transmembrane region" description="Helical" evidence="1">
    <location>
        <begin position="15"/>
        <end position="38"/>
    </location>
</feature>
<evidence type="ECO:0000313" key="3">
    <source>
        <dbReference type="Proteomes" id="UP000580250"/>
    </source>
</evidence>
<name>A0A6V7WA99_MELEN</name>
<keyword evidence="1" id="KW-0812">Transmembrane</keyword>
<evidence type="ECO:0000313" key="2">
    <source>
        <dbReference type="EMBL" id="CAD2183860.1"/>
    </source>
</evidence>
<keyword evidence="1" id="KW-1133">Transmembrane helix</keyword>
<organism evidence="2 3">
    <name type="scientific">Meloidogyne enterolobii</name>
    <name type="common">Root-knot nematode worm</name>
    <name type="synonym">Meloidogyne mayaguensis</name>
    <dbReference type="NCBI Taxonomy" id="390850"/>
    <lineage>
        <taxon>Eukaryota</taxon>
        <taxon>Metazoa</taxon>
        <taxon>Ecdysozoa</taxon>
        <taxon>Nematoda</taxon>
        <taxon>Chromadorea</taxon>
        <taxon>Rhabditida</taxon>
        <taxon>Tylenchina</taxon>
        <taxon>Tylenchomorpha</taxon>
        <taxon>Tylenchoidea</taxon>
        <taxon>Meloidogynidae</taxon>
        <taxon>Meloidogyninae</taxon>
        <taxon>Meloidogyne</taxon>
    </lineage>
</organism>
<reference evidence="2 3" key="1">
    <citation type="submission" date="2020-08" db="EMBL/GenBank/DDBJ databases">
        <authorList>
            <person name="Koutsovoulos G."/>
            <person name="Danchin GJ E."/>
        </authorList>
    </citation>
    <scope>NUCLEOTIDE SEQUENCE [LARGE SCALE GENOMIC DNA]</scope>
</reference>
<proteinExistence type="predicted"/>
<comment type="caution">
    <text evidence="2">The sequence shown here is derived from an EMBL/GenBank/DDBJ whole genome shotgun (WGS) entry which is preliminary data.</text>
</comment>
<dbReference type="Proteomes" id="UP000580250">
    <property type="component" value="Unassembled WGS sequence"/>
</dbReference>
<evidence type="ECO:0000256" key="1">
    <source>
        <dbReference type="SAM" id="Phobius"/>
    </source>
</evidence>
<accession>A0A6V7WA99</accession>
<dbReference type="AlphaFoldDB" id="A0A6V7WA99"/>
<keyword evidence="1" id="KW-0472">Membrane</keyword>